<evidence type="ECO:0000313" key="1">
    <source>
        <dbReference type="EMBL" id="MDC2829138.1"/>
    </source>
</evidence>
<dbReference type="Pfam" id="PF14058">
    <property type="entry name" value="PcfK"/>
    <property type="match status" value="1"/>
</dbReference>
<evidence type="ECO:0000313" key="2">
    <source>
        <dbReference type="Proteomes" id="UP001220670"/>
    </source>
</evidence>
<dbReference type="EMBL" id="JAQONE010000006">
    <property type="protein sequence ID" value="MDC2829138.1"/>
    <property type="molecule type" value="Genomic_DNA"/>
</dbReference>
<reference evidence="1" key="1">
    <citation type="submission" date="2023-01" db="EMBL/GenBank/DDBJ databases">
        <title>Genome analysis of 13 Lactobacillus isolated from gut of wild boar.</title>
        <authorList>
            <person name="Papp P."/>
            <person name="Libisch B."/>
            <person name="Nagy T."/>
            <person name="Olasz F."/>
        </authorList>
    </citation>
    <scope>NUCLEOTIDE SEQUENCE</scope>
    <source>
        <strain evidence="1">F146</strain>
    </source>
</reference>
<dbReference type="Proteomes" id="UP001220670">
    <property type="component" value="Unassembled WGS sequence"/>
</dbReference>
<accession>A0AAJ1MAX9</accession>
<dbReference type="InterPro" id="IPR025624">
    <property type="entry name" value="PcfK"/>
</dbReference>
<proteinExistence type="predicted"/>
<organism evidence="1 2">
    <name type="scientific">Limosilactobacillus mucosae</name>
    <name type="common">Lactobacillus mucosae</name>
    <dbReference type="NCBI Taxonomy" id="97478"/>
    <lineage>
        <taxon>Bacteria</taxon>
        <taxon>Bacillati</taxon>
        <taxon>Bacillota</taxon>
        <taxon>Bacilli</taxon>
        <taxon>Lactobacillales</taxon>
        <taxon>Lactobacillaceae</taxon>
        <taxon>Limosilactobacillus</taxon>
    </lineage>
</organism>
<dbReference type="AlphaFoldDB" id="A0AAJ1MAX9"/>
<dbReference type="RefSeq" id="WP_272225798.1">
    <property type="nucleotide sequence ID" value="NZ_JAQONE010000006.1"/>
</dbReference>
<comment type="caution">
    <text evidence="1">The sequence shown here is derived from an EMBL/GenBank/DDBJ whole genome shotgun (WGS) entry which is preliminary data.</text>
</comment>
<protein>
    <submittedName>
        <fullName evidence="1">Cas9 inhibitor AcrIIA9 family protein</fullName>
    </submittedName>
</protein>
<sequence length="150" mass="16795">MTKFENALNKMNEEMKTPHAPELDRIHNWLCEQLDMDQALMENELADGILNESHSISGALDFCCKKAQSEAAKGAQYAMVSDNTVFGWVKEYFLTKETKENNVVKPIAESDKPTTTAAAALTKKTAKTKRNHKAEQAEPVQVEAISLFDF</sequence>
<gene>
    <name evidence="1" type="ORF">PO250_02145</name>
</gene>
<name>A0AAJ1MAX9_LIMMU</name>